<comment type="caution">
    <text evidence="1">The sequence shown here is derived from an EMBL/GenBank/DDBJ whole genome shotgun (WGS) entry which is preliminary data.</text>
</comment>
<sequence>MGIEDVIVGGLVFKGKKESSNENKPKVKTKAKKATYIRGLHGSGAAKMKAEIRTKRANRHKK</sequence>
<dbReference type="AlphaFoldDB" id="A0A3D2SHW1"/>
<proteinExistence type="predicted"/>
<reference evidence="1 2" key="1">
    <citation type="journal article" date="2018" name="Nat. Biotechnol.">
        <title>A standardized bacterial taxonomy based on genome phylogeny substantially revises the tree of life.</title>
        <authorList>
            <person name="Parks D.H."/>
            <person name="Chuvochina M."/>
            <person name="Waite D.W."/>
            <person name="Rinke C."/>
            <person name="Skarshewski A."/>
            <person name="Chaumeil P.A."/>
            <person name="Hugenholtz P."/>
        </authorList>
    </citation>
    <scope>NUCLEOTIDE SEQUENCE [LARGE SCALE GENOMIC DNA]</scope>
    <source>
        <strain evidence="1">UBA9667</strain>
    </source>
</reference>
<protein>
    <submittedName>
        <fullName evidence="1">Uncharacterized protein</fullName>
    </submittedName>
</protein>
<evidence type="ECO:0000313" key="2">
    <source>
        <dbReference type="Proteomes" id="UP000263098"/>
    </source>
</evidence>
<gene>
    <name evidence="1" type="ORF">DHW31_06825</name>
</gene>
<organism evidence="1 2">
    <name type="scientific">Bacteroides graminisolvens</name>
    <dbReference type="NCBI Taxonomy" id="477666"/>
    <lineage>
        <taxon>Bacteria</taxon>
        <taxon>Pseudomonadati</taxon>
        <taxon>Bacteroidota</taxon>
        <taxon>Bacteroidia</taxon>
        <taxon>Bacteroidales</taxon>
        <taxon>Bacteroidaceae</taxon>
        <taxon>Bacteroides</taxon>
    </lineage>
</organism>
<evidence type="ECO:0000313" key="1">
    <source>
        <dbReference type="EMBL" id="HCK24476.1"/>
    </source>
</evidence>
<name>A0A3D2SHW1_9BACE</name>
<accession>A0A3D2SHW1</accession>
<dbReference type="EMBL" id="DPVG01000244">
    <property type="protein sequence ID" value="HCK24476.1"/>
    <property type="molecule type" value="Genomic_DNA"/>
</dbReference>
<dbReference type="Proteomes" id="UP000263098">
    <property type="component" value="Unassembled WGS sequence"/>
</dbReference>
<dbReference type="RefSeq" id="WP_027317910.1">
    <property type="nucleotide sequence ID" value="NZ_CANRGK010000007.1"/>
</dbReference>